<dbReference type="EMBL" id="CAWYQH010000046">
    <property type="protein sequence ID" value="CAK8677389.1"/>
    <property type="molecule type" value="Genomic_DNA"/>
</dbReference>
<evidence type="ECO:0000313" key="4">
    <source>
        <dbReference type="Proteomes" id="UP001642483"/>
    </source>
</evidence>
<dbReference type="SUPFAM" id="SSF81383">
    <property type="entry name" value="F-box domain"/>
    <property type="match status" value="1"/>
</dbReference>
<dbReference type="SUPFAM" id="SSF52047">
    <property type="entry name" value="RNI-like"/>
    <property type="match status" value="1"/>
</dbReference>
<accession>A0ABP0FFX8</accession>
<organism evidence="3 4">
    <name type="scientific">Clavelina lepadiformis</name>
    <name type="common">Light-bulb sea squirt</name>
    <name type="synonym">Ascidia lepadiformis</name>
    <dbReference type="NCBI Taxonomy" id="159417"/>
    <lineage>
        <taxon>Eukaryota</taxon>
        <taxon>Metazoa</taxon>
        <taxon>Chordata</taxon>
        <taxon>Tunicata</taxon>
        <taxon>Ascidiacea</taxon>
        <taxon>Aplousobranchia</taxon>
        <taxon>Clavelinidae</taxon>
        <taxon>Clavelina</taxon>
    </lineage>
</organism>
<protein>
    <recommendedName>
        <fullName evidence="2">F-box domain-containing protein</fullName>
    </recommendedName>
</protein>
<dbReference type="InterPro" id="IPR036047">
    <property type="entry name" value="F-box-like_dom_sf"/>
</dbReference>
<dbReference type="PANTHER" id="PTHR13382">
    <property type="entry name" value="MITOCHONDRIAL ATP SYNTHASE COUPLING FACTOR B"/>
    <property type="match status" value="1"/>
</dbReference>
<evidence type="ECO:0000313" key="3">
    <source>
        <dbReference type="EMBL" id="CAK8677389.1"/>
    </source>
</evidence>
<keyword evidence="1" id="KW-0833">Ubl conjugation pathway</keyword>
<dbReference type="Gene3D" id="3.80.10.10">
    <property type="entry name" value="Ribonuclease Inhibitor"/>
    <property type="match status" value="3"/>
</dbReference>
<dbReference type="InterPro" id="IPR032675">
    <property type="entry name" value="LRR_dom_sf"/>
</dbReference>
<dbReference type="InterPro" id="IPR001810">
    <property type="entry name" value="F-box_dom"/>
</dbReference>
<dbReference type="InterPro" id="IPR057207">
    <property type="entry name" value="FBXL15_LRR"/>
</dbReference>
<reference evidence="3 4" key="1">
    <citation type="submission" date="2024-02" db="EMBL/GenBank/DDBJ databases">
        <authorList>
            <person name="Daric V."/>
            <person name="Darras S."/>
        </authorList>
    </citation>
    <scope>NUCLEOTIDE SEQUENCE [LARGE SCALE GENOMIC DNA]</scope>
</reference>
<evidence type="ECO:0000259" key="2">
    <source>
        <dbReference type="PROSITE" id="PS50181"/>
    </source>
</evidence>
<name>A0ABP0FFX8_CLALP</name>
<dbReference type="InterPro" id="IPR006553">
    <property type="entry name" value="Leu-rich_rpt_Cys-con_subtyp"/>
</dbReference>
<sequence>MADSASARFSREYATDVDLIKLPPELLLEIFSYLSPVTILNEVAFVCRKFNSLKFHPSLWREIDVTNWSGPIKYLDSFIENLSPEIDLVSEHLRSLSFCQVTGNFVFGSNKRWLFYKFSNIVHLELIECDCVTAQILDEIRYNLTKIETLVLCGCSYIDDEAMEVVSKFEHLTKLNISQCSIVTDEGVNYIADMPCQILHFLSSVVVLISDRSIVNLVTKQTKIESLVLSGRNLTDYSVIDACHCLANLKNFHIFNCTNLTDRSIYALCGKVRLQRLYLDDIAKEVSTRAINCLFQEKPLMNLTKLGICSADAVVDETVNAISSGCPHLESIFLNFCTKVTDKSINNLIKSCRKLELVSLHGLTNLEGDWLAEIDHYLPKLLCLCIAFCTGISHDKIKHVLMRKPDLTVFGR</sequence>
<proteinExistence type="predicted"/>
<dbReference type="SMART" id="SM00256">
    <property type="entry name" value="FBOX"/>
    <property type="match status" value="1"/>
</dbReference>
<gene>
    <name evidence="3" type="ORF">CVLEPA_LOCUS6773</name>
</gene>
<keyword evidence="4" id="KW-1185">Reference proteome</keyword>
<dbReference type="Pfam" id="PF12937">
    <property type="entry name" value="F-box-like"/>
    <property type="match status" value="1"/>
</dbReference>
<evidence type="ECO:0000256" key="1">
    <source>
        <dbReference type="ARBA" id="ARBA00022786"/>
    </source>
</evidence>
<dbReference type="PROSITE" id="PS50181">
    <property type="entry name" value="FBOX"/>
    <property type="match status" value="1"/>
</dbReference>
<dbReference type="InterPro" id="IPR050648">
    <property type="entry name" value="F-box_LRR-repeat"/>
</dbReference>
<dbReference type="Pfam" id="PF25372">
    <property type="entry name" value="DUF7885"/>
    <property type="match status" value="1"/>
</dbReference>
<dbReference type="Gene3D" id="1.20.1280.50">
    <property type="match status" value="1"/>
</dbReference>
<dbReference type="PANTHER" id="PTHR13382:SF68">
    <property type="entry name" value="AT02704P"/>
    <property type="match status" value="1"/>
</dbReference>
<comment type="caution">
    <text evidence="3">The sequence shown here is derived from an EMBL/GenBank/DDBJ whole genome shotgun (WGS) entry which is preliminary data.</text>
</comment>
<dbReference type="SMART" id="SM00367">
    <property type="entry name" value="LRR_CC"/>
    <property type="match status" value="5"/>
</dbReference>
<feature type="domain" description="F-box" evidence="2">
    <location>
        <begin position="16"/>
        <end position="63"/>
    </location>
</feature>
<dbReference type="Proteomes" id="UP001642483">
    <property type="component" value="Unassembled WGS sequence"/>
</dbReference>